<dbReference type="SUPFAM" id="SSF56112">
    <property type="entry name" value="Protein kinase-like (PK-like)"/>
    <property type="match status" value="1"/>
</dbReference>
<keyword evidence="4" id="KW-0808">Transferase</keyword>
<feature type="region of interest" description="Disordered" evidence="13">
    <location>
        <begin position="428"/>
        <end position="457"/>
    </location>
</feature>
<evidence type="ECO:0000256" key="2">
    <source>
        <dbReference type="ARBA" id="ARBA00006485"/>
    </source>
</evidence>
<sequence length="457" mass="52465">MNNQPYPNLQQQQQQSQPPKQPRPSAHYLGASSSTMPPSFPTPPANDADFASTQKATSDLISYMDSFSYPYIKDVKDCYEKLNKIGQGTFGEVFKARCKSTGRMVALKKILMENEKEGFPITALREVKMLQQLKHANITDLIEVCSSKSAPNSRERSTFYLVFAFCDHDLAGLLSNTKLRLSMVHIKTMMKHLLNGLCKLHRSKVLHRDMKAANVLVSKEGVLKLADFGLARPFISPSNNQPRQLYTNRVVTLWYRPPELLLGDRQYCTKIDVWGAGCIMAEMWTRKPIMQGDTEQRQLLLISGLCGSINKEVWPACETMPLWKQMATNDKNTCLPQDKPRMLRQKMYSLVKIQFIFRRAQYQYFQDDYAMKLLESLLAIDPDKRPLSDVAVDDVWFYMKPEAKENVKDLMESIPNSHFEYTVGRGAHTNRARHQPRPAQQPQRQNIPAGQYRDLIF</sequence>
<dbReference type="InterPro" id="IPR017441">
    <property type="entry name" value="Protein_kinase_ATP_BS"/>
</dbReference>
<dbReference type="Gene3D" id="3.30.200.20">
    <property type="entry name" value="Phosphorylase Kinase, domain 1"/>
    <property type="match status" value="1"/>
</dbReference>
<dbReference type="Pfam" id="PF00069">
    <property type="entry name" value="Pkinase"/>
    <property type="match status" value="1"/>
</dbReference>
<evidence type="ECO:0000256" key="11">
    <source>
        <dbReference type="PROSITE-ProRule" id="PRU10141"/>
    </source>
</evidence>
<dbReference type="Proteomes" id="UP000494206">
    <property type="component" value="Unassembled WGS sequence"/>
</dbReference>
<dbReference type="PROSITE" id="PS00107">
    <property type="entry name" value="PROTEIN_KINASE_ATP"/>
    <property type="match status" value="1"/>
</dbReference>
<dbReference type="InterPro" id="IPR050108">
    <property type="entry name" value="CDK"/>
</dbReference>
<organism evidence="15 16">
    <name type="scientific">Caenorhabditis bovis</name>
    <dbReference type="NCBI Taxonomy" id="2654633"/>
    <lineage>
        <taxon>Eukaryota</taxon>
        <taxon>Metazoa</taxon>
        <taxon>Ecdysozoa</taxon>
        <taxon>Nematoda</taxon>
        <taxon>Chromadorea</taxon>
        <taxon>Rhabditida</taxon>
        <taxon>Rhabditina</taxon>
        <taxon>Rhabditomorpha</taxon>
        <taxon>Rhabditoidea</taxon>
        <taxon>Rhabditidae</taxon>
        <taxon>Peloderinae</taxon>
        <taxon>Caenorhabditis</taxon>
    </lineage>
</organism>
<gene>
    <name evidence="15" type="ORF">CBOVIS_LOCUS10233</name>
</gene>
<proteinExistence type="inferred from homology"/>
<dbReference type="GO" id="GO:0005524">
    <property type="term" value="F:ATP binding"/>
    <property type="evidence" value="ECO:0007669"/>
    <property type="project" value="UniProtKB-UniRule"/>
</dbReference>
<evidence type="ECO:0000256" key="4">
    <source>
        <dbReference type="ARBA" id="ARBA00022679"/>
    </source>
</evidence>
<evidence type="ECO:0000256" key="6">
    <source>
        <dbReference type="ARBA" id="ARBA00022777"/>
    </source>
</evidence>
<evidence type="ECO:0000256" key="10">
    <source>
        <dbReference type="ARBA" id="ARBA00048367"/>
    </source>
</evidence>
<dbReference type="InterPro" id="IPR011009">
    <property type="entry name" value="Kinase-like_dom_sf"/>
</dbReference>
<dbReference type="GO" id="GO:0005634">
    <property type="term" value="C:nucleus"/>
    <property type="evidence" value="ECO:0007669"/>
    <property type="project" value="UniProtKB-SubCell"/>
</dbReference>
<dbReference type="OrthoDB" id="204883at2759"/>
<dbReference type="SMART" id="SM00220">
    <property type="entry name" value="S_TKc"/>
    <property type="match status" value="1"/>
</dbReference>
<evidence type="ECO:0000259" key="14">
    <source>
        <dbReference type="PROSITE" id="PS50011"/>
    </source>
</evidence>
<evidence type="ECO:0000256" key="9">
    <source>
        <dbReference type="ARBA" id="ARBA00047811"/>
    </source>
</evidence>
<keyword evidence="7 11" id="KW-0067">ATP-binding</keyword>
<comment type="catalytic activity">
    <reaction evidence="9">
        <text>L-threonyl-[protein] + ATP = O-phospho-L-threonyl-[protein] + ADP + H(+)</text>
        <dbReference type="Rhea" id="RHEA:46608"/>
        <dbReference type="Rhea" id="RHEA-COMP:11060"/>
        <dbReference type="Rhea" id="RHEA-COMP:11605"/>
        <dbReference type="ChEBI" id="CHEBI:15378"/>
        <dbReference type="ChEBI" id="CHEBI:30013"/>
        <dbReference type="ChEBI" id="CHEBI:30616"/>
        <dbReference type="ChEBI" id="CHEBI:61977"/>
        <dbReference type="ChEBI" id="CHEBI:456216"/>
        <dbReference type="EC" id="2.7.11.22"/>
    </reaction>
</comment>
<evidence type="ECO:0000256" key="7">
    <source>
        <dbReference type="ARBA" id="ARBA00022840"/>
    </source>
</evidence>
<feature type="compositionally biased region" description="Low complexity" evidence="13">
    <location>
        <begin position="437"/>
        <end position="449"/>
    </location>
</feature>
<keyword evidence="3 12" id="KW-0723">Serine/threonine-protein kinase</keyword>
<dbReference type="PROSITE" id="PS50011">
    <property type="entry name" value="PROTEIN_KINASE_DOM"/>
    <property type="match status" value="1"/>
</dbReference>
<feature type="domain" description="Protein kinase" evidence="14">
    <location>
        <begin position="79"/>
        <end position="397"/>
    </location>
</feature>
<reference evidence="15 16" key="1">
    <citation type="submission" date="2020-04" db="EMBL/GenBank/DDBJ databases">
        <authorList>
            <person name="Laetsch R D."/>
            <person name="Stevens L."/>
            <person name="Kumar S."/>
            <person name="Blaxter L. M."/>
        </authorList>
    </citation>
    <scope>NUCLEOTIDE SEQUENCE [LARGE SCALE GENOMIC DNA]</scope>
</reference>
<feature type="region of interest" description="Disordered" evidence="13">
    <location>
        <begin position="1"/>
        <end position="50"/>
    </location>
</feature>
<dbReference type="GO" id="GO:0004693">
    <property type="term" value="F:cyclin-dependent protein serine/threonine kinase activity"/>
    <property type="evidence" value="ECO:0007669"/>
    <property type="project" value="UniProtKB-EC"/>
</dbReference>
<comment type="caution">
    <text evidence="15">The sequence shown here is derived from an EMBL/GenBank/DDBJ whole genome shotgun (WGS) entry which is preliminary data.</text>
</comment>
<dbReference type="InterPro" id="IPR008271">
    <property type="entry name" value="Ser/Thr_kinase_AS"/>
</dbReference>
<evidence type="ECO:0000256" key="13">
    <source>
        <dbReference type="SAM" id="MobiDB-lite"/>
    </source>
</evidence>
<keyword evidence="6" id="KW-0418">Kinase</keyword>
<evidence type="ECO:0000313" key="15">
    <source>
        <dbReference type="EMBL" id="CAB3408451.1"/>
    </source>
</evidence>
<dbReference type="GO" id="GO:0008353">
    <property type="term" value="F:RNA polymerase II CTD heptapeptide repeat kinase activity"/>
    <property type="evidence" value="ECO:0007669"/>
    <property type="project" value="TreeGrafter"/>
</dbReference>
<keyword evidence="16" id="KW-1185">Reference proteome</keyword>
<dbReference type="FunFam" id="3.30.200.20:FF:000124">
    <property type="entry name" value="Cyclin-dependent kinase 4"/>
    <property type="match status" value="1"/>
</dbReference>
<dbReference type="Gene3D" id="1.10.510.10">
    <property type="entry name" value="Transferase(Phosphotransferase) domain 1"/>
    <property type="match status" value="1"/>
</dbReference>
<name>A0A8S1F455_9PELO</name>
<feature type="binding site" evidence="11">
    <location>
        <position position="108"/>
    </location>
    <ligand>
        <name>ATP</name>
        <dbReference type="ChEBI" id="CHEBI:30616"/>
    </ligand>
</feature>
<dbReference type="PANTHER" id="PTHR24056">
    <property type="entry name" value="CELL DIVISION PROTEIN KINASE"/>
    <property type="match status" value="1"/>
</dbReference>
<dbReference type="FunFam" id="1.10.510.10:FF:000203">
    <property type="entry name" value="Cyclin-dependent kinase 9"/>
    <property type="match status" value="1"/>
</dbReference>
<evidence type="ECO:0000256" key="3">
    <source>
        <dbReference type="ARBA" id="ARBA00022527"/>
    </source>
</evidence>
<evidence type="ECO:0000313" key="16">
    <source>
        <dbReference type="Proteomes" id="UP000494206"/>
    </source>
</evidence>
<keyword evidence="5 11" id="KW-0547">Nucleotide-binding</keyword>
<evidence type="ECO:0000256" key="8">
    <source>
        <dbReference type="ARBA" id="ARBA00023242"/>
    </source>
</evidence>
<protein>
    <recommendedName>
        <fullName evidence="14">Protein kinase domain-containing protein</fullName>
    </recommendedName>
</protein>
<evidence type="ECO:0000256" key="5">
    <source>
        <dbReference type="ARBA" id="ARBA00022741"/>
    </source>
</evidence>
<comment type="catalytic activity">
    <reaction evidence="10">
        <text>L-seryl-[protein] + ATP = O-phospho-L-seryl-[protein] + ADP + H(+)</text>
        <dbReference type="Rhea" id="RHEA:17989"/>
        <dbReference type="Rhea" id="RHEA-COMP:9863"/>
        <dbReference type="Rhea" id="RHEA-COMP:11604"/>
        <dbReference type="ChEBI" id="CHEBI:15378"/>
        <dbReference type="ChEBI" id="CHEBI:29999"/>
        <dbReference type="ChEBI" id="CHEBI:30616"/>
        <dbReference type="ChEBI" id="CHEBI:83421"/>
        <dbReference type="ChEBI" id="CHEBI:456216"/>
        <dbReference type="EC" id="2.7.11.22"/>
    </reaction>
</comment>
<dbReference type="PROSITE" id="PS00108">
    <property type="entry name" value="PROTEIN_KINASE_ST"/>
    <property type="match status" value="1"/>
</dbReference>
<comment type="similarity">
    <text evidence="2">Belongs to the protein kinase superfamily. CMGC Ser/Thr protein kinase family. CDC2/CDKX subfamily.</text>
</comment>
<accession>A0A8S1F455</accession>
<feature type="compositionally biased region" description="Low complexity" evidence="13">
    <location>
        <begin position="1"/>
        <end position="18"/>
    </location>
</feature>
<dbReference type="PANTHER" id="PTHR24056:SF233">
    <property type="entry name" value="CYCLIN-DEPENDENT KINASE 9"/>
    <property type="match status" value="1"/>
</dbReference>
<dbReference type="InterPro" id="IPR000719">
    <property type="entry name" value="Prot_kinase_dom"/>
</dbReference>
<evidence type="ECO:0000256" key="12">
    <source>
        <dbReference type="RuleBase" id="RU000304"/>
    </source>
</evidence>
<dbReference type="AlphaFoldDB" id="A0A8S1F455"/>
<comment type="subcellular location">
    <subcellularLocation>
        <location evidence="1">Nucleus</location>
    </subcellularLocation>
</comment>
<keyword evidence="8" id="KW-0539">Nucleus</keyword>
<dbReference type="EMBL" id="CADEPM010000007">
    <property type="protein sequence ID" value="CAB3408451.1"/>
    <property type="molecule type" value="Genomic_DNA"/>
</dbReference>
<evidence type="ECO:0000256" key="1">
    <source>
        <dbReference type="ARBA" id="ARBA00004123"/>
    </source>
</evidence>